<dbReference type="Proteomes" id="UP001163328">
    <property type="component" value="Chromosome"/>
</dbReference>
<dbReference type="InterPro" id="IPR000794">
    <property type="entry name" value="Beta-ketoacyl_synthase"/>
</dbReference>
<name>A0ABY6M1K1_9FLAO</name>
<dbReference type="Pfam" id="PF00109">
    <property type="entry name" value="ketoacyl-synt"/>
    <property type="match status" value="1"/>
</dbReference>
<comment type="similarity">
    <text evidence="1 3">Belongs to the thiolase-like superfamily. Beta-ketoacyl-ACP synthases family.</text>
</comment>
<dbReference type="Gene3D" id="3.40.47.10">
    <property type="match status" value="1"/>
</dbReference>
<dbReference type="InterPro" id="IPR020841">
    <property type="entry name" value="PKS_Beta-ketoAc_synthase_dom"/>
</dbReference>
<evidence type="ECO:0000313" key="5">
    <source>
        <dbReference type="EMBL" id="UYW00996.1"/>
    </source>
</evidence>
<proteinExistence type="inferred from homology"/>
<evidence type="ECO:0000313" key="6">
    <source>
        <dbReference type="Proteomes" id="UP001163328"/>
    </source>
</evidence>
<dbReference type="InterPro" id="IPR014031">
    <property type="entry name" value="Ketoacyl_synth_C"/>
</dbReference>
<reference evidence="5" key="1">
    <citation type="submission" date="2021-08" db="EMBL/GenBank/DDBJ databases">
        <title>Flavobacterium sp. strain CC-SYL302.</title>
        <authorList>
            <person name="Lin S.-Y."/>
            <person name="Lee T.-H."/>
            <person name="Young C.-C."/>
        </authorList>
    </citation>
    <scope>NUCLEOTIDE SEQUENCE</scope>
    <source>
        <strain evidence="5">CC-SYL302</strain>
    </source>
</reference>
<sequence length="373" mass="40414">MKKVYIQDFNYISPLGANAQTNWDALLAYQSGIKKQQPLGNLEAYYASVIADDLLHQELEAIDVSHWPRIFKMAVAVLQPIIEKHRVNPESTLIISTTKGDIRALEQDNLDEASIPFLAEQLASYFGFRKRPVIVSNACVSGVLALAIAKRMIATGVMHEVYVLALDEVTEFVISGFNSFQAMSMDVCKPYDVNRKGVNLGEAAAAAFVTAGEPTENSIEIIGDGSINDANHISGPSRTGEGLFQSIQSALAEAQINSSEIDYISSHGTATIYNDEMEAIAFNRLHLQQTPVSSLKGYFGHTLGASGLLETLVTCQMMQNNVALANLGLETLGVSQPIHVLQSHQPQKINYALKTASGFGGSNTALLLKKVVL</sequence>
<dbReference type="InterPro" id="IPR014030">
    <property type="entry name" value="Ketoacyl_synth_N"/>
</dbReference>
<organism evidence="5 6">
    <name type="scientific">Flavobacterium agricola</name>
    <dbReference type="NCBI Taxonomy" id="2870839"/>
    <lineage>
        <taxon>Bacteria</taxon>
        <taxon>Pseudomonadati</taxon>
        <taxon>Bacteroidota</taxon>
        <taxon>Flavobacteriia</taxon>
        <taxon>Flavobacteriales</taxon>
        <taxon>Flavobacteriaceae</taxon>
        <taxon>Flavobacterium</taxon>
    </lineage>
</organism>
<gene>
    <name evidence="5" type="ORF">K5I29_10925</name>
</gene>
<dbReference type="RefSeq" id="WP_264433308.1">
    <property type="nucleotide sequence ID" value="NZ_CP081495.1"/>
</dbReference>
<dbReference type="PANTHER" id="PTHR11712">
    <property type="entry name" value="POLYKETIDE SYNTHASE-RELATED"/>
    <property type="match status" value="1"/>
</dbReference>
<dbReference type="Pfam" id="PF02801">
    <property type="entry name" value="Ketoacyl-synt_C"/>
    <property type="match status" value="1"/>
</dbReference>
<evidence type="ECO:0000259" key="4">
    <source>
        <dbReference type="PROSITE" id="PS52004"/>
    </source>
</evidence>
<dbReference type="PANTHER" id="PTHR11712:SF320">
    <property type="entry name" value="BETA-KETOACYL SYNTHASE"/>
    <property type="match status" value="1"/>
</dbReference>
<protein>
    <submittedName>
        <fullName evidence="5">Beta-ketoacyl synthase</fullName>
    </submittedName>
</protein>
<dbReference type="SUPFAM" id="SSF53901">
    <property type="entry name" value="Thiolase-like"/>
    <property type="match status" value="2"/>
</dbReference>
<evidence type="ECO:0000256" key="1">
    <source>
        <dbReference type="ARBA" id="ARBA00008467"/>
    </source>
</evidence>
<accession>A0ABY6M1K1</accession>
<keyword evidence="6" id="KW-1185">Reference proteome</keyword>
<dbReference type="EMBL" id="CP081495">
    <property type="protein sequence ID" value="UYW00996.1"/>
    <property type="molecule type" value="Genomic_DNA"/>
</dbReference>
<dbReference type="PROSITE" id="PS52004">
    <property type="entry name" value="KS3_2"/>
    <property type="match status" value="1"/>
</dbReference>
<keyword evidence="2 3" id="KW-0808">Transferase</keyword>
<evidence type="ECO:0000256" key="3">
    <source>
        <dbReference type="RuleBase" id="RU003694"/>
    </source>
</evidence>
<dbReference type="InterPro" id="IPR016039">
    <property type="entry name" value="Thiolase-like"/>
</dbReference>
<feature type="domain" description="Ketosynthase family 3 (KS3)" evidence="4">
    <location>
        <begin position="1"/>
        <end position="370"/>
    </location>
</feature>
<evidence type="ECO:0000256" key="2">
    <source>
        <dbReference type="ARBA" id="ARBA00022679"/>
    </source>
</evidence>